<evidence type="ECO:0000313" key="4">
    <source>
        <dbReference type="EMBL" id="KLU99575.1"/>
    </source>
</evidence>
<dbReference type="PANTHER" id="PTHR30543">
    <property type="entry name" value="CHROMATE REDUCTASE"/>
    <property type="match status" value="1"/>
</dbReference>
<evidence type="ECO:0000256" key="2">
    <source>
        <dbReference type="ARBA" id="ARBA00022643"/>
    </source>
</evidence>
<reference evidence="4 5" key="1">
    <citation type="submission" date="2015-05" db="EMBL/GenBank/DDBJ databases">
        <title>Photobacterium galathea sp. nov.</title>
        <authorList>
            <person name="Machado H."/>
            <person name="Gram L."/>
        </authorList>
    </citation>
    <scope>NUCLEOTIDE SEQUENCE [LARGE SCALE GENOMIC DNA]</scope>
    <source>
        <strain evidence="4 5">DSM 25995</strain>
    </source>
</reference>
<dbReference type="SUPFAM" id="SSF52218">
    <property type="entry name" value="Flavoproteins"/>
    <property type="match status" value="1"/>
</dbReference>
<dbReference type="GO" id="GO:0005829">
    <property type="term" value="C:cytosol"/>
    <property type="evidence" value="ECO:0007669"/>
    <property type="project" value="TreeGrafter"/>
</dbReference>
<gene>
    <name evidence="4" type="ORF">ABT58_17220</name>
</gene>
<organism evidence="4 5">
    <name type="scientific">Photobacterium aphoticum</name>
    <dbReference type="NCBI Taxonomy" id="754436"/>
    <lineage>
        <taxon>Bacteria</taxon>
        <taxon>Pseudomonadati</taxon>
        <taxon>Pseudomonadota</taxon>
        <taxon>Gammaproteobacteria</taxon>
        <taxon>Vibrionales</taxon>
        <taxon>Vibrionaceae</taxon>
        <taxon>Photobacterium</taxon>
    </lineage>
</organism>
<dbReference type="Pfam" id="PF03358">
    <property type="entry name" value="FMN_red"/>
    <property type="match status" value="1"/>
</dbReference>
<dbReference type="PATRIC" id="fig|754436.4.peg.3651"/>
<dbReference type="AlphaFoldDB" id="A0A0J1GJ29"/>
<dbReference type="Gene3D" id="3.40.50.360">
    <property type="match status" value="1"/>
</dbReference>
<comment type="cofactor">
    <cofactor evidence="1">
        <name>FMN</name>
        <dbReference type="ChEBI" id="CHEBI:58210"/>
    </cofactor>
</comment>
<name>A0A0J1GJ29_9GAMM</name>
<protein>
    <submittedName>
        <fullName evidence="4">NADPH-dependent FMN reductase</fullName>
    </submittedName>
</protein>
<dbReference type="Proteomes" id="UP000036426">
    <property type="component" value="Unassembled WGS sequence"/>
</dbReference>
<keyword evidence="2" id="KW-0285">Flavoprotein</keyword>
<dbReference type="GO" id="GO:0016491">
    <property type="term" value="F:oxidoreductase activity"/>
    <property type="evidence" value="ECO:0007669"/>
    <property type="project" value="InterPro"/>
</dbReference>
<dbReference type="EMBL" id="LDOV01000030">
    <property type="protein sequence ID" value="KLU99575.1"/>
    <property type="molecule type" value="Genomic_DNA"/>
</dbReference>
<dbReference type="PANTHER" id="PTHR30543:SF21">
    <property type="entry name" value="NAD(P)H-DEPENDENT FMN REDUCTASE LOT6"/>
    <property type="match status" value="1"/>
</dbReference>
<sequence length="182" mass="20070">MKILAFGATNSKRSINKMLAFYAAQQIENAEINLIDLNDYEMPIYSEEREEEHGIHALAHHFFNNISEADLIIVSFAEYNGTYTAAYKNIFDWASRIDMKLFQNKPVLMLATSPGPGGAQSVLAAAIASAPYIAADVIGAISLENFYEHFDIDKGAVTHSAFNQALTHAFNTLGESAMRTSQ</sequence>
<dbReference type="InterPro" id="IPR005025">
    <property type="entry name" value="FMN_Rdtase-like_dom"/>
</dbReference>
<keyword evidence="5" id="KW-1185">Reference proteome</keyword>
<dbReference type="InterPro" id="IPR050712">
    <property type="entry name" value="NAD(P)H-dep_reductase"/>
</dbReference>
<dbReference type="GO" id="GO:0010181">
    <property type="term" value="F:FMN binding"/>
    <property type="evidence" value="ECO:0007669"/>
    <property type="project" value="TreeGrafter"/>
</dbReference>
<keyword evidence="2" id="KW-0288">FMN</keyword>
<evidence type="ECO:0000259" key="3">
    <source>
        <dbReference type="Pfam" id="PF03358"/>
    </source>
</evidence>
<dbReference type="RefSeq" id="WP_047875660.1">
    <property type="nucleotide sequence ID" value="NZ_BMYC01000012.1"/>
</dbReference>
<accession>A0A0J1GJ29</accession>
<evidence type="ECO:0000256" key="1">
    <source>
        <dbReference type="ARBA" id="ARBA00001917"/>
    </source>
</evidence>
<evidence type="ECO:0000313" key="5">
    <source>
        <dbReference type="Proteomes" id="UP000036426"/>
    </source>
</evidence>
<dbReference type="OrthoDB" id="5767802at2"/>
<comment type="caution">
    <text evidence="4">The sequence shown here is derived from an EMBL/GenBank/DDBJ whole genome shotgun (WGS) entry which is preliminary data.</text>
</comment>
<dbReference type="InterPro" id="IPR029039">
    <property type="entry name" value="Flavoprotein-like_sf"/>
</dbReference>
<feature type="domain" description="NADPH-dependent FMN reductase-like" evidence="3">
    <location>
        <begin position="1"/>
        <end position="140"/>
    </location>
</feature>
<proteinExistence type="predicted"/>